<evidence type="ECO:0000313" key="3">
    <source>
        <dbReference type="EMBL" id="CAE4573730.1"/>
    </source>
</evidence>
<protein>
    <submittedName>
        <fullName evidence="3">Uncharacterized protein</fullName>
    </submittedName>
</protein>
<feature type="region of interest" description="Disordered" evidence="2">
    <location>
        <begin position="290"/>
        <end position="322"/>
    </location>
</feature>
<evidence type="ECO:0000256" key="2">
    <source>
        <dbReference type="SAM" id="MobiDB-lite"/>
    </source>
</evidence>
<evidence type="ECO:0000256" key="1">
    <source>
        <dbReference type="SAM" id="Coils"/>
    </source>
</evidence>
<dbReference type="AlphaFoldDB" id="A0A7S4Q6A0"/>
<keyword evidence="1" id="KW-0175">Coiled coil</keyword>
<feature type="compositionally biased region" description="Basic and acidic residues" evidence="2">
    <location>
        <begin position="359"/>
        <end position="378"/>
    </location>
</feature>
<gene>
    <name evidence="3" type="ORF">AMON00008_LOCUS13349</name>
</gene>
<reference evidence="3" key="1">
    <citation type="submission" date="2021-01" db="EMBL/GenBank/DDBJ databases">
        <authorList>
            <person name="Corre E."/>
            <person name="Pelletier E."/>
            <person name="Niang G."/>
            <person name="Scheremetjew M."/>
            <person name="Finn R."/>
            <person name="Kale V."/>
            <person name="Holt S."/>
            <person name="Cochrane G."/>
            <person name="Meng A."/>
            <person name="Brown T."/>
            <person name="Cohen L."/>
        </authorList>
    </citation>
    <scope>NUCLEOTIDE SEQUENCE</scope>
    <source>
        <strain evidence="3">CCMP3105</strain>
    </source>
</reference>
<feature type="compositionally biased region" description="Low complexity" evidence="2">
    <location>
        <begin position="555"/>
        <end position="565"/>
    </location>
</feature>
<accession>A0A7S4Q6A0</accession>
<feature type="region of interest" description="Disordered" evidence="2">
    <location>
        <begin position="1"/>
        <end position="21"/>
    </location>
</feature>
<name>A0A7S4Q6A0_9DINO</name>
<feature type="coiled-coil region" evidence="1">
    <location>
        <begin position="410"/>
        <end position="476"/>
    </location>
</feature>
<feature type="region of interest" description="Disordered" evidence="2">
    <location>
        <begin position="490"/>
        <end position="565"/>
    </location>
</feature>
<feature type="compositionally biased region" description="Basic and acidic residues" evidence="2">
    <location>
        <begin position="290"/>
        <end position="310"/>
    </location>
</feature>
<proteinExistence type="predicted"/>
<feature type="region of interest" description="Disordered" evidence="2">
    <location>
        <begin position="359"/>
        <end position="390"/>
    </location>
</feature>
<sequence>MAVGLEGPAAGPEDGCSPWLCEVPKPDFEEVAWASRTPSTGSGAEDDPACLKLPFEVDADEDADVLRRPSLPAELREALYALADDTDHIVAERLQAMPGFDENVASGLELRIGPGPWHISRLEELLEVLLARSTDTFVEEVIPVGTPTSKRRRSSVVASDWRDFGLQQLEDAIESALAADADDTPESAHPLDMEADEPESIHPQEAEDAEAGICQLEGSIMDCIVMPLCERSADGLEEEPALRELPAVVRELTGLLQRTWRLAHVRGRQKAQLRRSLLLARADARAQAERAARAEADRSAAETEAHEHVEATAAKTESLREALRKSQAEALEARQRAEQLERSSWAQAERIRQLEARARCDAERQARARSDTERRAADPESSTAAAAAGCAGAEAAQPQLDEGVALAKELEVLRQQGQELRQRLSTAELELSAVREELGAAELRGQEVRAHGERRVAELEAQLAESQQLAKEAEQRFRTQLQVSQAVAAAGSNAGPGPALAARGGRIGGPGDPGFRLRGSLPRPAHGTLSEELQAHRRGRRHSDLPSHGSGGQGAAASGGKAAGKVPADLRSLGKLLAGGIIRS</sequence>
<feature type="compositionally biased region" description="Low complexity" evidence="2">
    <location>
        <begin position="490"/>
        <end position="504"/>
    </location>
</feature>
<organism evidence="3">
    <name type="scientific">Alexandrium monilatum</name>
    <dbReference type="NCBI Taxonomy" id="311494"/>
    <lineage>
        <taxon>Eukaryota</taxon>
        <taxon>Sar</taxon>
        <taxon>Alveolata</taxon>
        <taxon>Dinophyceae</taxon>
        <taxon>Gonyaulacales</taxon>
        <taxon>Pyrocystaceae</taxon>
        <taxon>Alexandrium</taxon>
    </lineage>
</organism>
<dbReference type="EMBL" id="HBNR01020088">
    <property type="protein sequence ID" value="CAE4573730.1"/>
    <property type="molecule type" value="Transcribed_RNA"/>
</dbReference>
<feature type="compositionally biased region" description="Low complexity" evidence="2">
    <location>
        <begin position="379"/>
        <end position="390"/>
    </location>
</feature>